<keyword evidence="3" id="KW-0998">Cell outer membrane</keyword>
<dbReference type="Proteomes" id="UP001138768">
    <property type="component" value="Unassembled WGS sequence"/>
</dbReference>
<comment type="subcellular location">
    <subcellularLocation>
        <location evidence="1">Cell outer membrane</location>
    </subcellularLocation>
</comment>
<name>A0A9X0W622_9GAMM</name>
<gene>
    <name evidence="4" type="ORF">CKO42_03310</name>
</gene>
<organism evidence="4 5">
    <name type="scientific">Lamprobacter modestohalophilus</name>
    <dbReference type="NCBI Taxonomy" id="1064514"/>
    <lineage>
        <taxon>Bacteria</taxon>
        <taxon>Pseudomonadati</taxon>
        <taxon>Pseudomonadota</taxon>
        <taxon>Gammaproteobacteria</taxon>
        <taxon>Chromatiales</taxon>
        <taxon>Chromatiaceae</taxon>
        <taxon>Lamprobacter</taxon>
    </lineage>
</organism>
<dbReference type="SUPFAM" id="SSF56935">
    <property type="entry name" value="Porins"/>
    <property type="match status" value="1"/>
</dbReference>
<dbReference type="Gene3D" id="2.40.170.20">
    <property type="entry name" value="TonB-dependent receptor, beta-barrel domain"/>
    <property type="match status" value="1"/>
</dbReference>
<evidence type="ECO:0008006" key="6">
    <source>
        <dbReference type="Google" id="ProtNLM"/>
    </source>
</evidence>
<proteinExistence type="predicted"/>
<sequence length="68" mass="7574">MILGINTEEVDGYFLLNGRLSYALPMLAEGSEVFLALENLTNNTDYEYRPDYPMPGTTAMLGVNLALR</sequence>
<evidence type="ECO:0000313" key="5">
    <source>
        <dbReference type="Proteomes" id="UP001138768"/>
    </source>
</evidence>
<accession>A0A9X0W622</accession>
<evidence type="ECO:0000256" key="1">
    <source>
        <dbReference type="ARBA" id="ARBA00004442"/>
    </source>
</evidence>
<reference evidence="4 5" key="1">
    <citation type="journal article" date="2020" name="Microorganisms">
        <title>Osmotic Adaptation and Compatible Solute Biosynthesis of Phototrophic Bacteria as Revealed from Genome Analyses.</title>
        <authorList>
            <person name="Imhoff J.F."/>
            <person name="Rahn T."/>
            <person name="Kunzel S."/>
            <person name="Keller A."/>
            <person name="Neulinger S.C."/>
        </authorList>
    </citation>
    <scope>NUCLEOTIDE SEQUENCE [LARGE SCALE GENOMIC DNA]</scope>
    <source>
        <strain evidence="4 5">DSM 25653</strain>
    </source>
</reference>
<evidence type="ECO:0000256" key="3">
    <source>
        <dbReference type="ARBA" id="ARBA00023237"/>
    </source>
</evidence>
<comment type="caution">
    <text evidence="4">The sequence shown here is derived from an EMBL/GenBank/DDBJ whole genome shotgun (WGS) entry which is preliminary data.</text>
</comment>
<keyword evidence="5" id="KW-1185">Reference proteome</keyword>
<evidence type="ECO:0000256" key="2">
    <source>
        <dbReference type="ARBA" id="ARBA00023136"/>
    </source>
</evidence>
<keyword evidence="2" id="KW-0472">Membrane</keyword>
<dbReference type="EMBL" id="NRRY01000003">
    <property type="protein sequence ID" value="MBK1617497.1"/>
    <property type="molecule type" value="Genomic_DNA"/>
</dbReference>
<protein>
    <recommendedName>
        <fullName evidence="6">TonB-dependent receptor-like beta-barrel domain-containing protein</fullName>
    </recommendedName>
</protein>
<evidence type="ECO:0000313" key="4">
    <source>
        <dbReference type="EMBL" id="MBK1617497.1"/>
    </source>
</evidence>
<dbReference type="InterPro" id="IPR036942">
    <property type="entry name" value="Beta-barrel_TonB_sf"/>
</dbReference>
<dbReference type="GO" id="GO:0009279">
    <property type="term" value="C:cell outer membrane"/>
    <property type="evidence" value="ECO:0007669"/>
    <property type="project" value="UniProtKB-SubCell"/>
</dbReference>
<dbReference type="AlphaFoldDB" id="A0A9X0W622"/>